<dbReference type="PROSITE" id="PS51257">
    <property type="entry name" value="PROKAR_LIPOPROTEIN"/>
    <property type="match status" value="1"/>
</dbReference>
<proteinExistence type="predicted"/>
<evidence type="ECO:0000313" key="4">
    <source>
        <dbReference type="Proteomes" id="UP000615593"/>
    </source>
</evidence>
<dbReference type="Pfam" id="PF00128">
    <property type="entry name" value="Alpha-amylase"/>
    <property type="match status" value="1"/>
</dbReference>
<dbReference type="SMART" id="SM00642">
    <property type="entry name" value="Aamy"/>
    <property type="match status" value="1"/>
</dbReference>
<dbReference type="RefSeq" id="WP_027884506.1">
    <property type="nucleotide sequence ID" value="NZ_BMWY01000005.1"/>
</dbReference>
<evidence type="ECO:0000259" key="2">
    <source>
        <dbReference type="SMART" id="SM00642"/>
    </source>
</evidence>
<dbReference type="InterPro" id="IPR013780">
    <property type="entry name" value="Glyco_hydro_b"/>
</dbReference>
<dbReference type="CDD" id="cd11313">
    <property type="entry name" value="AmyAc_arch_bac_AmyA"/>
    <property type="match status" value="1"/>
</dbReference>
<accession>A0ABQ3BUF5</accession>
<sequence>MKKYFILASALALFISCKDNKQATSTEEASVATEEVQDSIAPFQDEMMENAVIYEANIRQYSPEGSFEAFTKDIPKLKEMGVKILWVMPIYPISQVKKKSADGKFAEDIEDPKEREKILGSYYAISDYTEVNPEFGTKEDFRKLVKTAHENDIYVILDWVPNHTGWDHVWIEEHPDYYTQNENGEIIDPINPETGEAWGWDDVADLNYDNQEMRKEMIADMLYWIKDEHIDGFRCDVASNVPTDFWEQAIPQLREEKNVFMLAEAWQPELMENNLFDMVYGWDFHHEMNKIAQGELTAEAWEEKMQEMQEKYKTEHILMNFTSNHDENSWSGTVKERLNGGVETFAALSFTAPGMPLIYSGQEYDMDKRLRFFEKDTISKETNHMFSVYKKLGQLKNENVALNGGQQPASYEPLENSAPKQVIAFKRMKDGNEIIYLANVTNKEVEVEVNLEGDFQDYMNNNKTLTIKKNQKIKMLPWEYHILK</sequence>
<organism evidence="3 4">
    <name type="scientific">Mesonia mobilis</name>
    <dbReference type="NCBI Taxonomy" id="369791"/>
    <lineage>
        <taxon>Bacteria</taxon>
        <taxon>Pseudomonadati</taxon>
        <taxon>Bacteroidota</taxon>
        <taxon>Flavobacteriia</taxon>
        <taxon>Flavobacteriales</taxon>
        <taxon>Flavobacteriaceae</taxon>
        <taxon>Mesonia</taxon>
    </lineage>
</organism>
<evidence type="ECO:0000313" key="3">
    <source>
        <dbReference type="EMBL" id="GGZ58081.1"/>
    </source>
</evidence>
<feature type="coiled-coil region" evidence="1">
    <location>
        <begin position="291"/>
        <end position="318"/>
    </location>
</feature>
<keyword evidence="4" id="KW-1185">Reference proteome</keyword>
<name>A0ABQ3BUF5_9FLAO</name>
<reference evidence="4" key="1">
    <citation type="journal article" date="2019" name="Int. J. Syst. Evol. Microbiol.">
        <title>The Global Catalogue of Microorganisms (GCM) 10K type strain sequencing project: providing services to taxonomists for standard genome sequencing and annotation.</title>
        <authorList>
            <consortium name="The Broad Institute Genomics Platform"/>
            <consortium name="The Broad Institute Genome Sequencing Center for Infectious Disease"/>
            <person name="Wu L."/>
            <person name="Ma J."/>
        </authorList>
    </citation>
    <scope>NUCLEOTIDE SEQUENCE [LARGE SCALE GENOMIC DNA]</scope>
    <source>
        <strain evidence="4">KCTC 12708</strain>
    </source>
</reference>
<keyword evidence="1" id="KW-0175">Coiled coil</keyword>
<dbReference type="Proteomes" id="UP000615593">
    <property type="component" value="Unassembled WGS sequence"/>
</dbReference>
<dbReference type="Gene3D" id="2.60.40.1180">
    <property type="entry name" value="Golgi alpha-mannosidase II"/>
    <property type="match status" value="1"/>
</dbReference>
<dbReference type="PANTHER" id="PTHR47786">
    <property type="entry name" value="ALPHA-1,4-GLUCAN:MALTOSE-1-PHOSPHATE MALTOSYLTRANSFERASE"/>
    <property type="match status" value="1"/>
</dbReference>
<dbReference type="InterPro" id="IPR017853">
    <property type="entry name" value="GH"/>
</dbReference>
<evidence type="ECO:0000256" key="1">
    <source>
        <dbReference type="SAM" id="Coils"/>
    </source>
</evidence>
<protein>
    <submittedName>
        <fullName evidence="3">Alpha-amlyase</fullName>
    </submittedName>
</protein>
<dbReference type="SUPFAM" id="SSF51445">
    <property type="entry name" value="(Trans)glycosidases"/>
    <property type="match status" value="1"/>
</dbReference>
<gene>
    <name evidence="3" type="ORF">GCM10008088_19550</name>
</gene>
<comment type="caution">
    <text evidence="3">The sequence shown here is derived from an EMBL/GenBank/DDBJ whole genome shotgun (WGS) entry which is preliminary data.</text>
</comment>
<dbReference type="PANTHER" id="PTHR47786:SF2">
    <property type="entry name" value="GLYCOSYL HYDROLASE FAMILY 13 CATALYTIC DOMAIN-CONTAINING PROTEIN"/>
    <property type="match status" value="1"/>
</dbReference>
<dbReference type="InterPro" id="IPR006047">
    <property type="entry name" value="GH13_cat_dom"/>
</dbReference>
<dbReference type="GeneID" id="94369620"/>
<dbReference type="EMBL" id="BMWY01000005">
    <property type="protein sequence ID" value="GGZ58081.1"/>
    <property type="molecule type" value="Genomic_DNA"/>
</dbReference>
<feature type="domain" description="Glycosyl hydrolase family 13 catalytic" evidence="2">
    <location>
        <begin position="39"/>
        <end position="396"/>
    </location>
</feature>
<dbReference type="Gene3D" id="3.20.20.80">
    <property type="entry name" value="Glycosidases"/>
    <property type="match status" value="1"/>
</dbReference>
<dbReference type="SUPFAM" id="SSF51011">
    <property type="entry name" value="Glycosyl hydrolase domain"/>
    <property type="match status" value="1"/>
</dbReference>